<keyword evidence="2" id="KW-1185">Reference proteome</keyword>
<comment type="caution">
    <text evidence="1">The sequence shown here is derived from an EMBL/GenBank/DDBJ whole genome shotgun (WGS) entry which is preliminary data.</text>
</comment>
<reference evidence="1" key="1">
    <citation type="journal article" date="2019" name="bioRxiv">
        <title>The Genome of the Zebra Mussel, Dreissena polymorpha: A Resource for Invasive Species Research.</title>
        <authorList>
            <person name="McCartney M.A."/>
            <person name="Auch B."/>
            <person name="Kono T."/>
            <person name="Mallez S."/>
            <person name="Zhang Y."/>
            <person name="Obille A."/>
            <person name="Becker A."/>
            <person name="Abrahante J.E."/>
            <person name="Garbe J."/>
            <person name="Badalamenti J.P."/>
            <person name="Herman A."/>
            <person name="Mangelson H."/>
            <person name="Liachko I."/>
            <person name="Sullivan S."/>
            <person name="Sone E.D."/>
            <person name="Koren S."/>
            <person name="Silverstein K.A.T."/>
            <person name="Beckman K.B."/>
            <person name="Gohl D.M."/>
        </authorList>
    </citation>
    <scope>NUCLEOTIDE SEQUENCE</scope>
    <source>
        <strain evidence="1">Duluth1</strain>
        <tissue evidence="1">Whole animal</tissue>
    </source>
</reference>
<evidence type="ECO:0000313" key="1">
    <source>
        <dbReference type="EMBL" id="KAH3851024.1"/>
    </source>
</evidence>
<gene>
    <name evidence="1" type="ORF">DPMN_093501</name>
</gene>
<protein>
    <submittedName>
        <fullName evidence="1">Uncharacterized protein</fullName>
    </submittedName>
</protein>
<name>A0A9D4R124_DREPO</name>
<dbReference type="AlphaFoldDB" id="A0A9D4R124"/>
<reference evidence="1" key="2">
    <citation type="submission" date="2020-11" db="EMBL/GenBank/DDBJ databases">
        <authorList>
            <person name="McCartney M.A."/>
            <person name="Auch B."/>
            <person name="Kono T."/>
            <person name="Mallez S."/>
            <person name="Becker A."/>
            <person name="Gohl D.M."/>
            <person name="Silverstein K.A.T."/>
            <person name="Koren S."/>
            <person name="Bechman K.B."/>
            <person name="Herman A."/>
            <person name="Abrahante J.E."/>
            <person name="Garbe J."/>
        </authorList>
    </citation>
    <scope>NUCLEOTIDE SEQUENCE</scope>
    <source>
        <strain evidence="1">Duluth1</strain>
        <tissue evidence="1">Whole animal</tissue>
    </source>
</reference>
<evidence type="ECO:0000313" key="2">
    <source>
        <dbReference type="Proteomes" id="UP000828390"/>
    </source>
</evidence>
<proteinExistence type="predicted"/>
<sequence length="102" mass="11871">MPVASRRTRCPAAILGQLYRPTARELWLSSPFFNQYVSPPQVHLVLVFCHHCSPQLLFNRAENFLRAVFKPRWEIRQSFLLDAFNKHSLVSSRCVYNGPDPK</sequence>
<dbReference type="EMBL" id="JAIWYP010000003">
    <property type="protein sequence ID" value="KAH3851024.1"/>
    <property type="molecule type" value="Genomic_DNA"/>
</dbReference>
<dbReference type="Proteomes" id="UP000828390">
    <property type="component" value="Unassembled WGS sequence"/>
</dbReference>
<accession>A0A9D4R124</accession>
<organism evidence="1 2">
    <name type="scientific">Dreissena polymorpha</name>
    <name type="common">Zebra mussel</name>
    <name type="synonym">Mytilus polymorpha</name>
    <dbReference type="NCBI Taxonomy" id="45954"/>
    <lineage>
        <taxon>Eukaryota</taxon>
        <taxon>Metazoa</taxon>
        <taxon>Spiralia</taxon>
        <taxon>Lophotrochozoa</taxon>
        <taxon>Mollusca</taxon>
        <taxon>Bivalvia</taxon>
        <taxon>Autobranchia</taxon>
        <taxon>Heteroconchia</taxon>
        <taxon>Euheterodonta</taxon>
        <taxon>Imparidentia</taxon>
        <taxon>Neoheterodontei</taxon>
        <taxon>Myida</taxon>
        <taxon>Dreissenoidea</taxon>
        <taxon>Dreissenidae</taxon>
        <taxon>Dreissena</taxon>
    </lineage>
</organism>